<protein>
    <submittedName>
        <fullName evidence="5">Amino acid/amide ABC transporter substrate-binding protein, HAAT family</fullName>
    </submittedName>
</protein>
<dbReference type="PANTHER" id="PTHR30483:SF6">
    <property type="entry name" value="PERIPLASMIC BINDING PROTEIN OF ABC TRANSPORTER FOR NATURAL AMINO ACIDS"/>
    <property type="match status" value="1"/>
</dbReference>
<dbReference type="InterPro" id="IPR051010">
    <property type="entry name" value="BCAA_transport"/>
</dbReference>
<keyword evidence="2 3" id="KW-0732">Signal</keyword>
<feature type="domain" description="Leucine-binding protein" evidence="4">
    <location>
        <begin position="38"/>
        <end position="382"/>
    </location>
</feature>
<dbReference type="PANTHER" id="PTHR30483">
    <property type="entry name" value="LEUCINE-SPECIFIC-BINDING PROTEIN"/>
    <property type="match status" value="1"/>
</dbReference>
<comment type="caution">
    <text evidence="5">The sequence shown here is derived from an EMBL/GenBank/DDBJ whole genome shotgun (WGS) entry which is preliminary data.</text>
</comment>
<sequence length="392" mass="41687">MKKKKLAGAFLSLTLAAGVLAGCSGSGSSEKSSGDGDTIKIGVNLELSGGVASYGQSIAEGLELATAEINKEGIDGKKIKLIKVDNKSEASEATSGAIKLTSQDQVAAIVGAATSTNSIAQVQIAQDNKVPVISPSGTSPEITFSKDKLNDYIFRTSFIDPFQGTVAANFATKEIKAKSAAIYIDSASDYSKGLAAAFKEQFEKNGGKIVAEEAYIAKDTDFRSTLTRLKSAKPDFIFLPGYYEEAGLIVKQARETGLDVPFMGGDGWDSPKLVEIAGAKALNNTFITNHYSSGDPDEKIQNFVSAFKAKYKDKSPDAFNALGYDTGYFLADAIKRAGSADSEKIKEALEKTADLELVTGTFTLDEKHNPIKSATILEFKEGKQVFNTKINP</sequence>
<gene>
    <name evidence="5" type="ORF">SAMN05878482_101654</name>
</gene>
<evidence type="ECO:0000313" key="5">
    <source>
        <dbReference type="EMBL" id="SIQ21271.1"/>
    </source>
</evidence>
<feature type="chain" id="PRO_5040980734" evidence="3">
    <location>
        <begin position="22"/>
        <end position="392"/>
    </location>
</feature>
<evidence type="ECO:0000313" key="6">
    <source>
        <dbReference type="Proteomes" id="UP000185829"/>
    </source>
</evidence>
<feature type="signal peptide" evidence="3">
    <location>
        <begin position="1"/>
        <end position="21"/>
    </location>
</feature>
<organism evidence="5 6">
    <name type="scientific">Peribacillus simplex</name>
    <dbReference type="NCBI Taxonomy" id="1478"/>
    <lineage>
        <taxon>Bacteria</taxon>
        <taxon>Bacillati</taxon>
        <taxon>Bacillota</taxon>
        <taxon>Bacilli</taxon>
        <taxon>Bacillales</taxon>
        <taxon>Bacillaceae</taxon>
        <taxon>Peribacillus</taxon>
    </lineage>
</organism>
<evidence type="ECO:0000256" key="2">
    <source>
        <dbReference type="ARBA" id="ARBA00022729"/>
    </source>
</evidence>
<dbReference type="RefSeq" id="WP_076365040.1">
    <property type="nucleotide sequence ID" value="NZ_CP126106.1"/>
</dbReference>
<accession>A0A9X8R3D6</accession>
<name>A0A9X8R3D6_9BACI</name>
<dbReference type="PROSITE" id="PS51257">
    <property type="entry name" value="PROKAR_LIPOPROTEIN"/>
    <property type="match status" value="1"/>
</dbReference>
<evidence type="ECO:0000256" key="1">
    <source>
        <dbReference type="ARBA" id="ARBA00010062"/>
    </source>
</evidence>
<dbReference type="AlphaFoldDB" id="A0A9X8R3D6"/>
<evidence type="ECO:0000256" key="3">
    <source>
        <dbReference type="SAM" id="SignalP"/>
    </source>
</evidence>
<dbReference type="EMBL" id="FTMX01000001">
    <property type="protein sequence ID" value="SIQ21271.1"/>
    <property type="molecule type" value="Genomic_DNA"/>
</dbReference>
<dbReference type="Gene3D" id="3.40.50.2300">
    <property type="match status" value="2"/>
</dbReference>
<dbReference type="InterPro" id="IPR028082">
    <property type="entry name" value="Peripla_BP_I"/>
</dbReference>
<dbReference type="Pfam" id="PF13458">
    <property type="entry name" value="Peripla_BP_6"/>
    <property type="match status" value="1"/>
</dbReference>
<proteinExistence type="inferred from homology"/>
<dbReference type="Proteomes" id="UP000185829">
    <property type="component" value="Unassembled WGS sequence"/>
</dbReference>
<reference evidence="5 6" key="1">
    <citation type="submission" date="2017-01" db="EMBL/GenBank/DDBJ databases">
        <authorList>
            <person name="Varghese N."/>
            <person name="Submissions S."/>
        </authorList>
    </citation>
    <scope>NUCLEOTIDE SEQUENCE [LARGE SCALE GENOMIC DNA]</scope>
    <source>
        <strain evidence="5 6">RUG2-6</strain>
    </source>
</reference>
<evidence type="ECO:0000259" key="4">
    <source>
        <dbReference type="Pfam" id="PF13458"/>
    </source>
</evidence>
<dbReference type="CDD" id="cd06347">
    <property type="entry name" value="PBP1_ABC_LivK_ligand_binding-like"/>
    <property type="match status" value="1"/>
</dbReference>
<dbReference type="InterPro" id="IPR028081">
    <property type="entry name" value="Leu-bd"/>
</dbReference>
<dbReference type="SUPFAM" id="SSF53822">
    <property type="entry name" value="Periplasmic binding protein-like I"/>
    <property type="match status" value="1"/>
</dbReference>
<comment type="similarity">
    <text evidence="1">Belongs to the leucine-binding protein family.</text>
</comment>